<dbReference type="RefSeq" id="WP_207879048.1">
    <property type="nucleotide sequence ID" value="NZ_JAFVMF010000002.1"/>
</dbReference>
<protein>
    <submittedName>
        <fullName evidence="1">Uncharacterized protein</fullName>
    </submittedName>
</protein>
<sequence length="67" mass="7763">MSGIQRLYVMAARSIGIAMKQREMFETRTLVWTVNLLPSLIVMRVREYPRRVVRRDGACPERRGLAG</sequence>
<organism evidence="1 2">
    <name type="scientific">Acetobacter sacchari</name>
    <dbReference type="NCBI Taxonomy" id="2661687"/>
    <lineage>
        <taxon>Bacteria</taxon>
        <taxon>Pseudomonadati</taxon>
        <taxon>Pseudomonadota</taxon>
        <taxon>Alphaproteobacteria</taxon>
        <taxon>Acetobacterales</taxon>
        <taxon>Acetobacteraceae</taxon>
        <taxon>Acetobacter</taxon>
    </lineage>
</organism>
<keyword evidence="2" id="KW-1185">Reference proteome</keyword>
<evidence type="ECO:0000313" key="2">
    <source>
        <dbReference type="Proteomes" id="UP000664771"/>
    </source>
</evidence>
<name>A0ABS3LRZ2_9PROT</name>
<gene>
    <name evidence="1" type="ORF">J2D73_02490</name>
</gene>
<comment type="caution">
    <text evidence="1">The sequence shown here is derived from an EMBL/GenBank/DDBJ whole genome shotgun (WGS) entry which is preliminary data.</text>
</comment>
<proteinExistence type="predicted"/>
<evidence type="ECO:0000313" key="1">
    <source>
        <dbReference type="EMBL" id="MBO1358666.1"/>
    </source>
</evidence>
<dbReference type="Proteomes" id="UP000664771">
    <property type="component" value="Unassembled WGS sequence"/>
</dbReference>
<reference evidence="1 2" key="1">
    <citation type="submission" date="2021-03" db="EMBL/GenBank/DDBJ databases">
        <title>The complete genome sequence of Acetobacter sacchari TBRC 11175.</title>
        <authorList>
            <person name="Charoenyingcharoen P."/>
            <person name="Yukphan P."/>
        </authorList>
    </citation>
    <scope>NUCLEOTIDE SEQUENCE [LARGE SCALE GENOMIC DNA]</scope>
    <source>
        <strain evidence="1 2">TBRC 11175</strain>
    </source>
</reference>
<dbReference type="EMBL" id="JAFVMF010000002">
    <property type="protein sequence ID" value="MBO1358666.1"/>
    <property type="molecule type" value="Genomic_DNA"/>
</dbReference>
<accession>A0ABS3LRZ2</accession>